<dbReference type="InterPro" id="IPR051957">
    <property type="entry name" value="CRISP-LCCL_domain"/>
</dbReference>
<dbReference type="OrthoDB" id="441660at2759"/>
<feature type="transmembrane region" description="Helical" evidence="1">
    <location>
        <begin position="392"/>
        <end position="410"/>
    </location>
</feature>
<reference evidence="3 4" key="1">
    <citation type="journal article" date="2018" name="Sci. Rep.">
        <title>Comparative genomics provides insights into the lifestyle and reveals functional heterogeneity of dark septate endophytic fungi.</title>
        <authorList>
            <person name="Knapp D.G."/>
            <person name="Nemeth J.B."/>
            <person name="Barry K."/>
            <person name="Hainaut M."/>
            <person name="Henrissat B."/>
            <person name="Johnson J."/>
            <person name="Kuo A."/>
            <person name="Lim J.H.P."/>
            <person name="Lipzen A."/>
            <person name="Nolan M."/>
            <person name="Ohm R.A."/>
            <person name="Tamas L."/>
            <person name="Grigoriev I.V."/>
            <person name="Spatafora J.W."/>
            <person name="Nagy L.G."/>
            <person name="Kovacs G.M."/>
        </authorList>
    </citation>
    <scope>NUCLEOTIDE SEQUENCE [LARGE SCALE GENOMIC DNA]</scope>
    <source>
        <strain evidence="3 4">DSE2036</strain>
    </source>
</reference>
<feature type="transmembrane region" description="Helical" evidence="1">
    <location>
        <begin position="265"/>
        <end position="281"/>
    </location>
</feature>
<dbReference type="PANTHER" id="PTHR31331:SF8">
    <property type="entry name" value="LCCL DOMAIN PROTEIN (AFU_ORTHOLOGUE AFUA_5G02970)"/>
    <property type="match status" value="1"/>
</dbReference>
<dbReference type="Pfam" id="PF03815">
    <property type="entry name" value="LCCL"/>
    <property type="match status" value="1"/>
</dbReference>
<feature type="transmembrane region" description="Helical" evidence="1">
    <location>
        <begin position="352"/>
        <end position="372"/>
    </location>
</feature>
<feature type="domain" description="LCCL" evidence="2">
    <location>
        <begin position="141"/>
        <end position="239"/>
    </location>
</feature>
<dbReference type="Gene3D" id="2.170.130.20">
    <property type="entry name" value="LCCL-like domain"/>
    <property type="match status" value="1"/>
</dbReference>
<dbReference type="STRING" id="97972.A0A2V1E4Z5"/>
<protein>
    <recommendedName>
        <fullName evidence="2">LCCL domain-containing protein</fullName>
    </recommendedName>
</protein>
<keyword evidence="1" id="KW-0812">Transmembrane</keyword>
<dbReference type="InterPro" id="IPR004043">
    <property type="entry name" value="LCCL"/>
</dbReference>
<evidence type="ECO:0000313" key="4">
    <source>
        <dbReference type="Proteomes" id="UP000244855"/>
    </source>
</evidence>
<feature type="transmembrane region" description="Helical" evidence="1">
    <location>
        <begin position="93"/>
        <end position="113"/>
    </location>
</feature>
<dbReference type="PANTHER" id="PTHR31331">
    <property type="entry name" value="LCCL DOMAIN PROTEIN (AFU_ORTHOLOGUE AFUA_5G08630)"/>
    <property type="match status" value="1"/>
</dbReference>
<dbReference type="AlphaFoldDB" id="A0A2V1E4Z5"/>
<gene>
    <name evidence="3" type="ORF">DM02DRAFT_556275</name>
</gene>
<dbReference type="EMBL" id="KZ805321">
    <property type="protein sequence ID" value="PVI04435.1"/>
    <property type="molecule type" value="Genomic_DNA"/>
</dbReference>
<evidence type="ECO:0000313" key="3">
    <source>
        <dbReference type="EMBL" id="PVI04435.1"/>
    </source>
</evidence>
<accession>A0A2V1E4Z5</accession>
<organism evidence="3 4">
    <name type="scientific">Periconia macrospinosa</name>
    <dbReference type="NCBI Taxonomy" id="97972"/>
    <lineage>
        <taxon>Eukaryota</taxon>
        <taxon>Fungi</taxon>
        <taxon>Dikarya</taxon>
        <taxon>Ascomycota</taxon>
        <taxon>Pezizomycotina</taxon>
        <taxon>Dothideomycetes</taxon>
        <taxon>Pleosporomycetidae</taxon>
        <taxon>Pleosporales</taxon>
        <taxon>Massarineae</taxon>
        <taxon>Periconiaceae</taxon>
        <taxon>Periconia</taxon>
    </lineage>
</organism>
<keyword evidence="4" id="KW-1185">Reference proteome</keyword>
<dbReference type="SUPFAM" id="SSF69848">
    <property type="entry name" value="LCCL domain"/>
    <property type="match status" value="1"/>
</dbReference>
<evidence type="ECO:0000256" key="1">
    <source>
        <dbReference type="SAM" id="Phobius"/>
    </source>
</evidence>
<feature type="transmembrane region" description="Helical" evidence="1">
    <location>
        <begin position="322"/>
        <end position="340"/>
    </location>
</feature>
<name>A0A2V1E4Z5_9PLEO</name>
<keyword evidence="1" id="KW-0472">Membrane</keyword>
<proteinExistence type="predicted"/>
<sequence>MSNHEQYTDLGVGRELPVDAEDEEARLLAGEEMELQDSASPRRIKKNRRVGILEKLKGPHQPEIQTIRPFFPHLQELAPRIWTSKISSKKHQLMALAFALLFWFCIFFGLLSAELPIKDENQKYVVGLDCTDTFFRRKNECGLDGIDCRPFQNVSFAFRCPANCASVKVLNPRAVGPVEVIYRPLVIGNGTYRGDSFICGSAIHAGVISNGQGGCGRVTLVGKHQGYSSAKRNGIESIAFDSYFPLSFALSADAQLHCSSDPRKGLIILTLVVTTAISLCATTPRIFFVIFVLIFALVSFGTDPPSASYRNFSVLPDHISMFAKRLLPAMFCAVVLYLTVVKRTLSGITAQIEKTIFWLGGIFIGALGNYTFDWIPIQRLTAHDLQQQPGALVALVTIVAVLAIIIIGQMRSLWLEGRLPRYLMLYGLFLLGILLFILIPGVSLRLHHYIIALLLLPGTSLQTRPSLLYQGILLGLFVNGVARWDFDSILQTADALRGDAKLDSIIPEVPTPQIKEVANEIVAAFSWTNLPVGMDGISLLINEVERSRKFRNDNDGIDTIEFSRPSSAKYNEYVRFAFMREGRALDYSDVGILYGNGTWVMNRRAL</sequence>
<keyword evidence="1" id="KW-1133">Transmembrane helix</keyword>
<dbReference type="PROSITE" id="PS50820">
    <property type="entry name" value="LCCL"/>
    <property type="match status" value="1"/>
</dbReference>
<evidence type="ECO:0000259" key="2">
    <source>
        <dbReference type="PROSITE" id="PS50820"/>
    </source>
</evidence>
<feature type="transmembrane region" description="Helical" evidence="1">
    <location>
        <begin position="422"/>
        <end position="447"/>
    </location>
</feature>
<dbReference type="SMART" id="SM00603">
    <property type="entry name" value="LCCL"/>
    <property type="match status" value="1"/>
</dbReference>
<dbReference type="Proteomes" id="UP000244855">
    <property type="component" value="Unassembled WGS sequence"/>
</dbReference>
<dbReference type="InterPro" id="IPR036609">
    <property type="entry name" value="LCCL_sf"/>
</dbReference>